<dbReference type="GO" id="GO:0022857">
    <property type="term" value="F:transmembrane transporter activity"/>
    <property type="evidence" value="ECO:0007669"/>
    <property type="project" value="InterPro"/>
</dbReference>
<gene>
    <name evidence="2" type="ORF">NSA23_08455</name>
</gene>
<dbReference type="Pfam" id="PF12822">
    <property type="entry name" value="ECF_trnsprt"/>
    <property type="match status" value="1"/>
</dbReference>
<evidence type="ECO:0000313" key="2">
    <source>
        <dbReference type="EMBL" id="MCR2044148.1"/>
    </source>
</evidence>
<comment type="caution">
    <text evidence="2">The sequence shown here is derived from an EMBL/GenBank/DDBJ whole genome shotgun (WGS) entry which is preliminary data.</text>
</comment>
<feature type="transmembrane region" description="Helical" evidence="1">
    <location>
        <begin position="45"/>
        <end position="66"/>
    </location>
</feature>
<dbReference type="InterPro" id="IPR024529">
    <property type="entry name" value="ECF_trnsprt_substrate-spec"/>
</dbReference>
<keyword evidence="1" id="KW-0472">Membrane</keyword>
<proteinExistence type="predicted"/>
<name>A0A9X2MHJ3_9FIRM</name>
<reference evidence="2" key="1">
    <citation type="submission" date="2022-07" db="EMBL/GenBank/DDBJ databases">
        <title>Enhanced cultured diversity of the mouse gut microbiota enables custom-made synthetic communities.</title>
        <authorList>
            <person name="Afrizal A."/>
        </authorList>
    </citation>
    <scope>NUCLEOTIDE SEQUENCE</scope>
    <source>
        <strain evidence="2">DSM 29482</strain>
    </source>
</reference>
<dbReference type="EMBL" id="JANJZL010000004">
    <property type="protein sequence ID" value="MCR2044148.1"/>
    <property type="molecule type" value="Genomic_DNA"/>
</dbReference>
<accession>A0A9X2MHJ3</accession>
<feature type="transmembrane region" description="Helical" evidence="1">
    <location>
        <begin position="104"/>
        <end position="126"/>
    </location>
</feature>
<dbReference type="Gene3D" id="1.10.1760.20">
    <property type="match status" value="1"/>
</dbReference>
<evidence type="ECO:0000313" key="3">
    <source>
        <dbReference type="Proteomes" id="UP001142078"/>
    </source>
</evidence>
<feature type="transmembrane region" description="Helical" evidence="1">
    <location>
        <begin position="15"/>
        <end position="33"/>
    </location>
</feature>
<keyword evidence="3" id="KW-1185">Reference proteome</keyword>
<feature type="transmembrane region" description="Helical" evidence="1">
    <location>
        <begin position="72"/>
        <end position="97"/>
    </location>
</feature>
<dbReference type="RefSeq" id="WP_257490405.1">
    <property type="nucleotide sequence ID" value="NZ_JANJZL010000004.1"/>
</dbReference>
<evidence type="ECO:0000256" key="1">
    <source>
        <dbReference type="SAM" id="Phobius"/>
    </source>
</evidence>
<dbReference type="AlphaFoldDB" id="A0A9X2MHJ3"/>
<protein>
    <submittedName>
        <fullName evidence="2">ECF transporter S component</fullName>
    </submittedName>
</protein>
<keyword evidence="1" id="KW-0812">Transmembrane</keyword>
<feature type="transmembrane region" description="Helical" evidence="1">
    <location>
        <begin position="138"/>
        <end position="164"/>
    </location>
</feature>
<keyword evidence="1" id="KW-1133">Transmembrane helix</keyword>
<sequence>MNSKNIKIKSTTSKLVYTSILIAISFIGSLIKIQGSIALDSMAGFFAALFLGPVYGGLVAGLGHLLTAATSGFLLTIPIHIVITLEMAVSAYIFGIVYRKFNSIIASIVGILLNGIVAVLILMPITTWLGLPLNGKTFFAAMVGPLSLASVVNIVLACVVYKIIEKRVL</sequence>
<dbReference type="Proteomes" id="UP001142078">
    <property type="component" value="Unassembled WGS sequence"/>
</dbReference>
<organism evidence="2 3">
    <name type="scientific">Anaerosalibacter massiliensis</name>
    <dbReference type="NCBI Taxonomy" id="1347392"/>
    <lineage>
        <taxon>Bacteria</taxon>
        <taxon>Bacillati</taxon>
        <taxon>Bacillota</taxon>
        <taxon>Tissierellia</taxon>
        <taxon>Tissierellales</taxon>
        <taxon>Sporanaerobacteraceae</taxon>
        <taxon>Anaerosalibacter</taxon>
    </lineage>
</organism>